<keyword evidence="3" id="KW-1185">Reference proteome</keyword>
<evidence type="ECO:0000256" key="1">
    <source>
        <dbReference type="SAM" id="MobiDB-lite"/>
    </source>
</evidence>
<proteinExistence type="predicted"/>
<protein>
    <submittedName>
        <fullName evidence="2">Uncharacterized protein</fullName>
    </submittedName>
</protein>
<accession>A0ABU9G150</accession>
<sequence length="102" mass="11291">MAISPISNSDWHKLLPSKSSHSGFSNQTDSSHARSTLHLSSQARFMSDQFQQGADVKPNQEFVSLSSSVRAPTRWLGLSHEEAIAIYRSIEAMANKSEQSSR</sequence>
<evidence type="ECO:0000313" key="2">
    <source>
        <dbReference type="EMBL" id="MEL0612188.1"/>
    </source>
</evidence>
<dbReference type="RefSeq" id="WP_341562111.1">
    <property type="nucleotide sequence ID" value="NZ_JBAKAQ010000001.1"/>
</dbReference>
<reference evidence="2 3" key="1">
    <citation type="submission" date="2024-02" db="EMBL/GenBank/DDBJ databases">
        <title>Bacteria isolated from the canopy kelp, Nereocystis luetkeana.</title>
        <authorList>
            <person name="Pfister C.A."/>
            <person name="Younker I.T."/>
            <person name="Light S.H."/>
        </authorList>
    </citation>
    <scope>NUCLEOTIDE SEQUENCE [LARGE SCALE GENOMIC DNA]</scope>
    <source>
        <strain evidence="2 3">TI.4.07</strain>
    </source>
</reference>
<comment type="caution">
    <text evidence="2">The sequence shown here is derived from an EMBL/GenBank/DDBJ whole genome shotgun (WGS) entry which is preliminary data.</text>
</comment>
<dbReference type="Proteomes" id="UP001379949">
    <property type="component" value="Unassembled WGS sequence"/>
</dbReference>
<feature type="region of interest" description="Disordered" evidence="1">
    <location>
        <begin position="1"/>
        <end position="37"/>
    </location>
</feature>
<feature type="compositionally biased region" description="Polar residues" evidence="1">
    <location>
        <begin position="17"/>
        <end position="37"/>
    </location>
</feature>
<evidence type="ECO:0000313" key="3">
    <source>
        <dbReference type="Proteomes" id="UP001379949"/>
    </source>
</evidence>
<gene>
    <name evidence="2" type="ORF">V6242_03450</name>
</gene>
<name>A0ABU9G150_9GAMM</name>
<dbReference type="EMBL" id="JBAKAR010000001">
    <property type="protein sequence ID" value="MEL0612188.1"/>
    <property type="molecule type" value="Genomic_DNA"/>
</dbReference>
<organism evidence="2 3">
    <name type="scientific">Marinomonas arenicola</name>
    <dbReference type="NCBI Taxonomy" id="569601"/>
    <lineage>
        <taxon>Bacteria</taxon>
        <taxon>Pseudomonadati</taxon>
        <taxon>Pseudomonadota</taxon>
        <taxon>Gammaproteobacteria</taxon>
        <taxon>Oceanospirillales</taxon>
        <taxon>Oceanospirillaceae</taxon>
        <taxon>Marinomonas</taxon>
    </lineage>
</organism>